<dbReference type="EMBL" id="CAUYUJ010009288">
    <property type="protein sequence ID" value="CAK0826307.1"/>
    <property type="molecule type" value="Genomic_DNA"/>
</dbReference>
<feature type="region of interest" description="Disordered" evidence="1">
    <location>
        <begin position="30"/>
        <end position="77"/>
    </location>
</feature>
<sequence>MAVATAPLGTYHSAEAPCLARRAHSTMAAAAAPPATVCSLGRPAQADEQADEQEQQPSAGRRELRPPAQQGLLPAGPYYATYHGHSARHLEQALGALRRAHAAAPGGSGGAPRLASLGRVMPFFLSARTLE</sequence>
<proteinExistence type="predicted"/>
<evidence type="ECO:0000313" key="3">
    <source>
        <dbReference type="Proteomes" id="UP001189429"/>
    </source>
</evidence>
<evidence type="ECO:0000313" key="2">
    <source>
        <dbReference type="EMBL" id="CAK0826307.1"/>
    </source>
</evidence>
<accession>A0ABN9S549</accession>
<organism evidence="2 3">
    <name type="scientific">Prorocentrum cordatum</name>
    <dbReference type="NCBI Taxonomy" id="2364126"/>
    <lineage>
        <taxon>Eukaryota</taxon>
        <taxon>Sar</taxon>
        <taxon>Alveolata</taxon>
        <taxon>Dinophyceae</taxon>
        <taxon>Prorocentrales</taxon>
        <taxon>Prorocentraceae</taxon>
        <taxon>Prorocentrum</taxon>
    </lineage>
</organism>
<name>A0ABN9S549_9DINO</name>
<protein>
    <submittedName>
        <fullName evidence="2">Uncharacterized protein</fullName>
    </submittedName>
</protein>
<gene>
    <name evidence="2" type="ORF">PCOR1329_LOCUS26225</name>
</gene>
<feature type="non-terminal residue" evidence="2">
    <location>
        <position position="131"/>
    </location>
</feature>
<comment type="caution">
    <text evidence="2">The sequence shown here is derived from an EMBL/GenBank/DDBJ whole genome shotgun (WGS) entry which is preliminary data.</text>
</comment>
<evidence type="ECO:0000256" key="1">
    <source>
        <dbReference type="SAM" id="MobiDB-lite"/>
    </source>
</evidence>
<dbReference type="Proteomes" id="UP001189429">
    <property type="component" value="Unassembled WGS sequence"/>
</dbReference>
<keyword evidence="3" id="KW-1185">Reference proteome</keyword>
<reference evidence="2" key="1">
    <citation type="submission" date="2023-10" db="EMBL/GenBank/DDBJ databases">
        <authorList>
            <person name="Chen Y."/>
            <person name="Shah S."/>
            <person name="Dougan E. K."/>
            <person name="Thang M."/>
            <person name="Chan C."/>
        </authorList>
    </citation>
    <scope>NUCLEOTIDE SEQUENCE [LARGE SCALE GENOMIC DNA]</scope>
</reference>